<organism evidence="3 4">
    <name type="scientific">Sphingomonas qilianensis</name>
    <dbReference type="NCBI Taxonomy" id="1736690"/>
    <lineage>
        <taxon>Bacteria</taxon>
        <taxon>Pseudomonadati</taxon>
        <taxon>Pseudomonadota</taxon>
        <taxon>Alphaproteobacteria</taxon>
        <taxon>Sphingomonadales</taxon>
        <taxon>Sphingomonadaceae</taxon>
        <taxon>Sphingomonas</taxon>
    </lineage>
</organism>
<protein>
    <submittedName>
        <fullName evidence="3">OmpW family outer membrane protein</fullName>
    </submittedName>
</protein>
<accession>A0ABU9XPC8</accession>
<dbReference type="Gene3D" id="2.40.160.20">
    <property type="match status" value="1"/>
</dbReference>
<evidence type="ECO:0000313" key="4">
    <source>
        <dbReference type="Proteomes" id="UP001404104"/>
    </source>
</evidence>
<sequence>MRLISSTASLLALAAMGAAAPAMAQQKGDVLVRLRAIMVAPNESSSGVQPSFPGARIGVTDSYAPELDFTYMLSDHIGAELILATSKHKLQGRGTLSALDKVASTWVLPPTLTLQYHFLPRAKIRPYVGAGINYTIFYSTKASGALKSAIGDTDVHLKDSVGYALQAGLDFDITKKLFANIDVKYIDMDTKGRLNTGALVNRVNTAIDPLVVGIGLGIRL</sequence>
<comment type="similarity">
    <text evidence="1">Belongs to the OmpW/AlkL family.</text>
</comment>
<dbReference type="PANTHER" id="PTHR36920">
    <property type="match status" value="1"/>
</dbReference>
<dbReference type="RefSeq" id="WP_345862295.1">
    <property type="nucleotide sequence ID" value="NZ_JBDIMF010000001.1"/>
</dbReference>
<comment type="caution">
    <text evidence="3">The sequence shown here is derived from an EMBL/GenBank/DDBJ whole genome shotgun (WGS) entry which is preliminary data.</text>
</comment>
<evidence type="ECO:0000256" key="2">
    <source>
        <dbReference type="SAM" id="SignalP"/>
    </source>
</evidence>
<gene>
    <name evidence="3" type="ORF">ABC969_00570</name>
</gene>
<dbReference type="InterPro" id="IPR005618">
    <property type="entry name" value="OMPW"/>
</dbReference>
<name>A0ABU9XPC8_9SPHN</name>
<reference evidence="3 4" key="1">
    <citation type="submission" date="2024-05" db="EMBL/GenBank/DDBJ databases">
        <authorList>
            <person name="Liu Q."/>
            <person name="Xin Y.-H."/>
        </authorList>
    </citation>
    <scope>NUCLEOTIDE SEQUENCE [LARGE SCALE GENOMIC DNA]</scope>
    <source>
        <strain evidence="3 4">CGMCC 1.15349</strain>
    </source>
</reference>
<keyword evidence="2" id="KW-0732">Signal</keyword>
<dbReference type="PANTHER" id="PTHR36920:SF1">
    <property type="entry name" value="OUTER MEMBRANE PROTEIN W"/>
    <property type="match status" value="1"/>
</dbReference>
<proteinExistence type="inferred from homology"/>
<keyword evidence="4" id="KW-1185">Reference proteome</keyword>
<dbReference type="SUPFAM" id="SSF56925">
    <property type="entry name" value="OMPA-like"/>
    <property type="match status" value="1"/>
</dbReference>
<dbReference type="Pfam" id="PF03922">
    <property type="entry name" value="OmpW"/>
    <property type="match status" value="1"/>
</dbReference>
<feature type="signal peptide" evidence="2">
    <location>
        <begin position="1"/>
        <end position="24"/>
    </location>
</feature>
<evidence type="ECO:0000256" key="1">
    <source>
        <dbReference type="ARBA" id="ARBA00009330"/>
    </source>
</evidence>
<dbReference type="InterPro" id="IPR011250">
    <property type="entry name" value="OMP/PagP_B-barrel"/>
</dbReference>
<feature type="chain" id="PRO_5047103633" evidence="2">
    <location>
        <begin position="25"/>
        <end position="220"/>
    </location>
</feature>
<dbReference type="Proteomes" id="UP001404104">
    <property type="component" value="Unassembled WGS sequence"/>
</dbReference>
<evidence type="ECO:0000313" key="3">
    <source>
        <dbReference type="EMBL" id="MEN2784915.1"/>
    </source>
</evidence>
<dbReference type="EMBL" id="JBDIMF010000001">
    <property type="protein sequence ID" value="MEN2784915.1"/>
    <property type="molecule type" value="Genomic_DNA"/>
</dbReference>